<evidence type="ECO:0000259" key="3">
    <source>
        <dbReference type="PROSITE" id="PS50197"/>
    </source>
</evidence>
<dbReference type="PROSITE" id="PS50082">
    <property type="entry name" value="WD_REPEATS_2"/>
    <property type="match status" value="1"/>
</dbReference>
<dbReference type="PROSITE" id="PS50197">
    <property type="entry name" value="BEACH"/>
    <property type="match status" value="1"/>
</dbReference>
<keyword evidence="1" id="KW-0853">WD repeat</keyword>
<dbReference type="PANTHER" id="PTHR13743">
    <property type="entry name" value="BEIGE/BEACH-RELATED"/>
    <property type="match status" value="1"/>
</dbReference>
<dbReference type="InterPro" id="IPR013320">
    <property type="entry name" value="ConA-like_dom_sf"/>
</dbReference>
<feature type="domain" description="BEACH" evidence="3">
    <location>
        <begin position="1869"/>
        <end position="2158"/>
    </location>
</feature>
<evidence type="ECO:0000256" key="1">
    <source>
        <dbReference type="PROSITE-ProRule" id="PRU00221"/>
    </source>
</evidence>
<dbReference type="InterPro" id="IPR050865">
    <property type="entry name" value="BEACH_Domain"/>
</dbReference>
<feature type="region of interest" description="Disordered" evidence="2">
    <location>
        <begin position="1273"/>
        <end position="1294"/>
    </location>
</feature>
<evidence type="ECO:0000259" key="4">
    <source>
        <dbReference type="PROSITE" id="PS51783"/>
    </source>
</evidence>
<feature type="domain" description="BEACH-type PH" evidence="4">
    <location>
        <begin position="1740"/>
        <end position="1851"/>
    </location>
</feature>
<dbReference type="CDD" id="cd06071">
    <property type="entry name" value="Beach"/>
    <property type="match status" value="1"/>
</dbReference>
<dbReference type="Gene3D" id="1.10.1540.10">
    <property type="entry name" value="BEACH domain"/>
    <property type="match status" value="1"/>
</dbReference>
<dbReference type="PROSITE" id="PS51783">
    <property type="entry name" value="PH_BEACH"/>
    <property type="match status" value="1"/>
</dbReference>
<dbReference type="InterPro" id="IPR036372">
    <property type="entry name" value="BEACH_dom_sf"/>
</dbReference>
<dbReference type="Pfam" id="PF02138">
    <property type="entry name" value="Beach"/>
    <property type="match status" value="1"/>
</dbReference>
<dbReference type="InterPro" id="IPR001680">
    <property type="entry name" value="WD40_rpt"/>
</dbReference>
<dbReference type="PROSITE" id="PS50294">
    <property type="entry name" value="WD_REPEATS_REGION"/>
    <property type="match status" value="1"/>
</dbReference>
<evidence type="ECO:0000256" key="2">
    <source>
        <dbReference type="SAM" id="MobiDB-lite"/>
    </source>
</evidence>
<dbReference type="Pfam" id="PF14844">
    <property type="entry name" value="PH_BEACH"/>
    <property type="match status" value="1"/>
</dbReference>
<proteinExistence type="predicted"/>
<organism evidence="5">
    <name type="scientific">Trypanosoma vivax (strain Y486)</name>
    <dbReference type="NCBI Taxonomy" id="1055687"/>
    <lineage>
        <taxon>Eukaryota</taxon>
        <taxon>Discoba</taxon>
        <taxon>Euglenozoa</taxon>
        <taxon>Kinetoplastea</taxon>
        <taxon>Metakinetoplastina</taxon>
        <taxon>Trypanosomatida</taxon>
        <taxon>Trypanosomatidae</taxon>
        <taxon>Trypanosoma</taxon>
        <taxon>Duttonella</taxon>
    </lineage>
</organism>
<feature type="repeat" description="WD" evidence="1">
    <location>
        <begin position="2363"/>
        <end position="2397"/>
    </location>
</feature>
<dbReference type="SUPFAM" id="SSF81837">
    <property type="entry name" value="BEACH domain"/>
    <property type="match status" value="1"/>
</dbReference>
<accession>G0U6Q7</accession>
<sequence>MFNFLDAFPRISGRFLWKHTDQRADKEQEGDELATFLSLPTAKAIADEIERLGDCSPTSPSKRSLMDTGLECSVVQFMLANTPQNSLPGHLLRLLARRLSFACKELADIELLEFSQTSAQVLDMLIAANPIKNGSILLDSGLESALLQILKLLGRALGTQSVHGTGTVGVTPKASAQAKLRNRGASSPRGDSTRMLLDVSEAYNENGEQARSFSLRSKLLETFHTLLRLLMTLYVGRPGSRSKLAASSKLGSYGSEEEQIVDEVTRRGMGFVRCILSVVYEDGDGDADSAGDGEDVGKLKEARGDNVSTAHEDGSCATAFLSSDSLLSTERTSAPYMIQNAELLLQLLHLFTSESEFNEERHNVLDYVLLRIVRTLHISRASLWLVASAGIFEALTALIPLVYSTPLLGKVSELMMEVASHHISVRETKQFLMSIAHARSEEERQMLTLIVIEVLSSASRSLLSRKFEQQNYVAFREGSGPVGLKVVLSDFPLDGYTVCMWLRLESRAIHVSQCIFSLQDTSNRSVLKLSVTKGNILLTFMDARGETVTADLVCSIVPQAWTHVAVVHWDTRFPFTKQGFCLFIDGEQVRRMESVQYPRLGGGFFHVGTCGEDVDHGLCAGNLVGQVAAVHFFCRTLSERMIMDLFREKSGASSVREECSDTVAVYIDPRFGEGGRLHNLAGLPRGKPLQRPLITYEGTLACNAKSIVDSICVLGALQTVVVPLLVLLVNPQLPFQCRVPVARRRAVPEATCKAINDLLKLVEFLLISNIVRADVLEVGLFPMVAHVIQQFISYHCTKLPQRLCNLCIALIPESTLFDAAYSTLFLCGDLLHCLSEAAQLLMVQVQYDACEARADVRHRVRGLDVPHFIVSEIVYTYNGASAHDVEMRLGMFRLLETVMLDVVTRSDAEALKRLVDAVLQQERVGVMGKEVCTDVSLQVEILEHVRILVANRDPLLAALLGKNDFIATLVPFLSDTHHEVRNEVLLLFILVVSRSRRVQELLTPALVSKHEAIHVVRDVSLSWLHDKLRHLTADETLYRTLLAALIGRFNVSLKQQIGLSGEDRVVFAPTLAPILLLMQQCSQKTVKSNAISDIAALVGQDPAAWKSVVSLPGWYMRLADLYLSDEELHKETEGSKSLLESAAFIFSRCIFHSLLQETYGASEMRLLVTYLLKQCACALLNAILLGVVKDYTNYFMNRREHVRSAHLGLGSTLAVCNFASFLFIVEDVLFYSHTASQVLGATCQLESHRKRGYTEIKELVVCCTSDLPDSNHRDGATKDIDEDQNGLREGEQCSRSRYRESVSYFSGDTVPVSVASEGIWLHSELAVRVMCLLTSDGVLLKSGCAVNDNASGPSSSEFAAHEPPGRKGGFIRLFTRLFRVVCTFALRDTELVDNILLCSMRWVELVEEGPGPFSVLAWQTATLKKHSSLSCSMAIVLSLHELLNRRLRFSLKGPSARYRDVNVEILERIKSICTHYKNALSQMQVFRMEVPRSDGGHSVQKHTLQWLCSYSSGDLVREFVEVASRQDYNAFLSQCTLATELDQVTDKSITRSIEQEQEKAVSRLHGMVTSLSMSRKAVLEALEQYLQQVCKSATLDADGSAKGAEAKASAERFTPHAARAIATVTFNAVWVRFLNRCSGTIWDPDPGRQLGTRFVRMMEVEQQLLLRRKLEFDPHGTNHADIMAVGSPPLTVLQKERQPPSLRGGEQLLLSPDGAMGDEDAEGLGVEVMDNATSSGTMHEVKPVVHFSMPCEAPYLMHCWSATLTIRDCELCVFFDDENKAYNQRIAEEAASLLIKPRSIIYPSGRVAMLAPGRRFRMQRTAVELWFRDGRSVLLNFSSAADMRAAVSCIRAAIERHKVPYHSFCVFNENPKKETRLALYTEQWRERTMTNFDYLLWLNFFAGRTLNDLTQYPVFPWVIADYKSEHLDLNSSSTFRDLRLPVGICGGPQCRERVKTRYEETRQMGDVPAHYFTHYSSPAVVIYYMTRIEPFTTLQIILQGGHFDHADRMFHSLPACWHGISTNSQDVRELIPELYYLPELCTNTNGVHFGAKQDGQPMNALDLPPWAHGDPYEFIFRMREALESDHVSSTLNHWIDLIFGYKQRGKEAIEAVNVFNWHSYEDLDKNLSHDIDHKLLIDSLDNIGQTPIQLFTQPHVARRHMEPADPAHCSLKMKTIDLRRICSRINRATRISHVSVLDNDRLLVVCGNGAAVLCRLAVSPVMRNARSTLSRTASARAIWPQKDARHSAPIIISSAAAAAAAHVSTSVLGRVGTAYISTSQNCRASGPTHSSLDVFEEVEKFMAPLPPGLVPNIGNKSGGPCEGENIAVLCLEGEVFVALGGLFDNTLLIRPFGSSSSFPEEYLKAHCGRVVRVVASPDSRYIVSGAEDTTFVVWSVNVQPNRSKLHVNLLFAVYGHEGNPTAMDICPGVDLVVTASSDGMLMFHSIQNSRLERSLRHPSKLSIDRVLIQHTCYLPNILFTSSSDNVVHQVSMNGAVLRSVPAPGHITWWCRTPRQSVLLVTAPVRGDGASEKGGASLHYLHAFYLSTLKSVSWPLHAAEDVLSCCAVHSRNPQVVVCGSSKGSLSLMHVQRES</sequence>
<reference evidence="5" key="1">
    <citation type="journal article" date="2012" name="Proc. Natl. Acad. Sci. U.S.A.">
        <title>Antigenic diversity is generated by distinct evolutionary mechanisms in African trypanosome species.</title>
        <authorList>
            <person name="Jackson A.P."/>
            <person name="Berry A."/>
            <person name="Aslett M."/>
            <person name="Allison H.C."/>
            <person name="Burton P."/>
            <person name="Vavrova-Anderson J."/>
            <person name="Brown R."/>
            <person name="Browne H."/>
            <person name="Corton N."/>
            <person name="Hauser H."/>
            <person name="Gamble J."/>
            <person name="Gilderthorp R."/>
            <person name="Marcello L."/>
            <person name="McQuillan J."/>
            <person name="Otto T.D."/>
            <person name="Quail M.A."/>
            <person name="Sanders M.J."/>
            <person name="van Tonder A."/>
            <person name="Ginger M.L."/>
            <person name="Field M.C."/>
            <person name="Barry J.D."/>
            <person name="Hertz-Fowler C."/>
            <person name="Berriman M."/>
        </authorList>
    </citation>
    <scope>NUCLEOTIDE SEQUENCE</scope>
    <source>
        <strain evidence="5">Y486</strain>
    </source>
</reference>
<dbReference type="Gene3D" id="2.60.120.200">
    <property type="match status" value="1"/>
</dbReference>
<dbReference type="SUPFAM" id="SSF50729">
    <property type="entry name" value="PH domain-like"/>
    <property type="match status" value="1"/>
</dbReference>
<dbReference type="SUPFAM" id="SSF49899">
    <property type="entry name" value="Concanavalin A-like lectins/glucanases"/>
    <property type="match status" value="1"/>
</dbReference>
<dbReference type="SUPFAM" id="SSF50978">
    <property type="entry name" value="WD40 repeat-like"/>
    <property type="match status" value="1"/>
</dbReference>
<dbReference type="Gene3D" id="2.30.29.30">
    <property type="entry name" value="Pleckstrin-homology domain (PH domain)/Phosphotyrosine-binding domain (PTB)"/>
    <property type="match status" value="1"/>
</dbReference>
<dbReference type="InterPro" id="IPR015943">
    <property type="entry name" value="WD40/YVTN_repeat-like_dom_sf"/>
</dbReference>
<dbReference type="InterPro" id="IPR036322">
    <property type="entry name" value="WD40_repeat_dom_sf"/>
</dbReference>
<gene>
    <name evidence="5" type="ORF">TVY486_1006120</name>
</gene>
<protein>
    <submittedName>
        <fullName evidence="5">Putative neurobeachin/beige protein</fullName>
    </submittedName>
</protein>
<dbReference type="Pfam" id="PF00400">
    <property type="entry name" value="WD40"/>
    <property type="match status" value="1"/>
</dbReference>
<name>G0U6Q7_TRYVY</name>
<dbReference type="Pfam" id="PF13385">
    <property type="entry name" value="Laminin_G_3"/>
    <property type="match status" value="1"/>
</dbReference>
<dbReference type="InterPro" id="IPR011993">
    <property type="entry name" value="PH-like_dom_sf"/>
</dbReference>
<dbReference type="VEuPathDB" id="TriTrypDB:TvY486_1006120"/>
<dbReference type="EMBL" id="HE573026">
    <property type="protein sequence ID" value="CCC51561.1"/>
    <property type="molecule type" value="Genomic_DNA"/>
</dbReference>
<evidence type="ECO:0000313" key="5">
    <source>
        <dbReference type="EMBL" id="CCC51561.1"/>
    </source>
</evidence>
<dbReference type="Gene3D" id="2.130.10.10">
    <property type="entry name" value="YVTN repeat-like/Quinoprotein amine dehydrogenase"/>
    <property type="match status" value="1"/>
</dbReference>
<dbReference type="InterPro" id="IPR000409">
    <property type="entry name" value="BEACH_dom"/>
</dbReference>
<dbReference type="SMART" id="SM01026">
    <property type="entry name" value="Beach"/>
    <property type="match status" value="1"/>
</dbReference>
<dbReference type="SMART" id="SM00320">
    <property type="entry name" value="WD40"/>
    <property type="match status" value="4"/>
</dbReference>
<dbReference type="PANTHER" id="PTHR13743:SF112">
    <property type="entry name" value="BEACH DOMAIN-CONTAINING PROTEIN"/>
    <property type="match status" value="1"/>
</dbReference>
<dbReference type="InterPro" id="IPR023362">
    <property type="entry name" value="PH-BEACH_dom"/>
</dbReference>